<dbReference type="PANTHER" id="PTHR30026:SF20">
    <property type="entry name" value="OUTER MEMBRANE PROTEIN TOLC"/>
    <property type="match status" value="1"/>
</dbReference>
<comment type="similarity">
    <text evidence="2">Belongs to the outer membrane factor (OMF) (TC 1.B.17) family.</text>
</comment>
<sequence>MKKHFIHLMISAILGILAVQAQASTKEQKQSSTLEQLWHLAEQNHPQLSYLKADQALSFGKLQELEAQLRPQVKLASELSYTVTDNKDYPRFANRLTVNYPLFDPMLERGKEIALSDYQAQEYLFAAGEQQIRLAIARTFYAYWQKQAQWDYLHQEKDFLIDLLFQIEERMQLGLEALDDLAQVESRLHYNQKQRQQLNSELATLENNLRELVGIADRPEIPLPSLQAPQAPAPAPLSEEDILEKYLSAQQLTDFSSDPDLGWLSLVEQNPRVKAIDQQILSAEQKIHQQKAFETPKVEAFSSLVYNESDKQFYDDMAGIKAGIRIEAPIYLAGEDKARIAQARAELLKLQAMRRKEINAFSTRVHNLWQQLTSRYQQLSIQQKALKSTRCYLEAIEQALSSGDSDIIELLDAQRQVDQVQSTFPELEAEIGLLEKQLLWTFGRLDFAN</sequence>
<feature type="signal peptide" evidence="9">
    <location>
        <begin position="1"/>
        <end position="23"/>
    </location>
</feature>
<keyword evidence="11" id="KW-1185">Reference proteome</keyword>
<evidence type="ECO:0000256" key="4">
    <source>
        <dbReference type="ARBA" id="ARBA00022452"/>
    </source>
</evidence>
<dbReference type="GO" id="GO:0015562">
    <property type="term" value="F:efflux transmembrane transporter activity"/>
    <property type="evidence" value="ECO:0007669"/>
    <property type="project" value="InterPro"/>
</dbReference>
<keyword evidence="8" id="KW-0175">Coiled coil</keyword>
<keyword evidence="3" id="KW-0813">Transport</keyword>
<dbReference type="GO" id="GO:1990281">
    <property type="term" value="C:efflux pump complex"/>
    <property type="evidence" value="ECO:0007669"/>
    <property type="project" value="TreeGrafter"/>
</dbReference>
<keyword evidence="4" id="KW-1134">Transmembrane beta strand</keyword>
<dbReference type="AlphaFoldDB" id="A0A7D4T9A3"/>
<evidence type="ECO:0000256" key="2">
    <source>
        <dbReference type="ARBA" id="ARBA00007613"/>
    </source>
</evidence>
<comment type="subcellular location">
    <subcellularLocation>
        <location evidence="1">Cell outer membrane</location>
    </subcellularLocation>
</comment>
<proteinExistence type="inferred from homology"/>
<accession>A0A7D4T9A3</accession>
<evidence type="ECO:0000256" key="6">
    <source>
        <dbReference type="ARBA" id="ARBA00023136"/>
    </source>
</evidence>
<dbReference type="Gene3D" id="1.20.1600.10">
    <property type="entry name" value="Outer membrane efflux proteins (OEP)"/>
    <property type="match status" value="1"/>
</dbReference>
<keyword evidence="9" id="KW-0732">Signal</keyword>
<dbReference type="GO" id="GO:0015288">
    <property type="term" value="F:porin activity"/>
    <property type="evidence" value="ECO:0007669"/>
    <property type="project" value="TreeGrafter"/>
</dbReference>
<dbReference type="PANTHER" id="PTHR30026">
    <property type="entry name" value="OUTER MEMBRANE PROTEIN TOLC"/>
    <property type="match status" value="1"/>
</dbReference>
<dbReference type="Proteomes" id="UP000504724">
    <property type="component" value="Chromosome"/>
</dbReference>
<protein>
    <submittedName>
        <fullName evidence="10">TolC family protein</fullName>
    </submittedName>
</protein>
<gene>
    <name evidence="10" type="ORF">HQN79_01755</name>
</gene>
<evidence type="ECO:0000313" key="10">
    <source>
        <dbReference type="EMBL" id="QKI88386.1"/>
    </source>
</evidence>
<evidence type="ECO:0000256" key="5">
    <source>
        <dbReference type="ARBA" id="ARBA00022692"/>
    </source>
</evidence>
<name>A0A7D4T9A3_9GAMM</name>
<feature type="chain" id="PRO_5028810196" evidence="9">
    <location>
        <begin position="24"/>
        <end position="449"/>
    </location>
</feature>
<dbReference type="GO" id="GO:0009279">
    <property type="term" value="C:cell outer membrane"/>
    <property type="evidence" value="ECO:0007669"/>
    <property type="project" value="UniProtKB-SubCell"/>
</dbReference>
<keyword evidence="7" id="KW-0998">Cell outer membrane</keyword>
<dbReference type="SUPFAM" id="SSF56954">
    <property type="entry name" value="Outer membrane efflux proteins (OEP)"/>
    <property type="match status" value="1"/>
</dbReference>
<dbReference type="RefSeq" id="WP_173283986.1">
    <property type="nucleotide sequence ID" value="NZ_CP054020.1"/>
</dbReference>
<evidence type="ECO:0000313" key="11">
    <source>
        <dbReference type="Proteomes" id="UP000504724"/>
    </source>
</evidence>
<evidence type="ECO:0000256" key="9">
    <source>
        <dbReference type="SAM" id="SignalP"/>
    </source>
</evidence>
<dbReference type="KEGG" id="txa:HQN79_01755"/>
<evidence type="ECO:0000256" key="7">
    <source>
        <dbReference type="ARBA" id="ARBA00023237"/>
    </source>
</evidence>
<keyword evidence="5" id="KW-0812">Transmembrane</keyword>
<keyword evidence="6" id="KW-0472">Membrane</keyword>
<organism evidence="10 11">
    <name type="scientific">Thiomicrorhabdus xiamenensis</name>
    <dbReference type="NCBI Taxonomy" id="2739063"/>
    <lineage>
        <taxon>Bacteria</taxon>
        <taxon>Pseudomonadati</taxon>
        <taxon>Pseudomonadota</taxon>
        <taxon>Gammaproteobacteria</taxon>
        <taxon>Thiotrichales</taxon>
        <taxon>Piscirickettsiaceae</taxon>
        <taxon>Thiomicrorhabdus</taxon>
    </lineage>
</organism>
<dbReference type="InterPro" id="IPR003423">
    <property type="entry name" value="OMP_efflux"/>
</dbReference>
<evidence type="ECO:0000256" key="1">
    <source>
        <dbReference type="ARBA" id="ARBA00004442"/>
    </source>
</evidence>
<feature type="coiled-coil region" evidence="8">
    <location>
        <begin position="188"/>
        <end position="215"/>
    </location>
</feature>
<evidence type="ECO:0000256" key="8">
    <source>
        <dbReference type="SAM" id="Coils"/>
    </source>
</evidence>
<reference evidence="10 11" key="1">
    <citation type="submission" date="2020-05" db="EMBL/GenBank/DDBJ databases">
        <title>Thiomicrorhabdus sediminis sp.nov. and Thiomicrorhabdus xiamenensis sp.nov., novel sulfur-oxidizing bacteria isolated from coastal sediment.</title>
        <authorList>
            <person name="Liu X."/>
        </authorList>
    </citation>
    <scope>NUCLEOTIDE SEQUENCE [LARGE SCALE GENOMIC DNA]</scope>
    <source>
        <strain evidence="10 11">G2</strain>
    </source>
</reference>
<dbReference type="InterPro" id="IPR051906">
    <property type="entry name" value="TolC-like"/>
</dbReference>
<dbReference type="EMBL" id="CP054020">
    <property type="protein sequence ID" value="QKI88386.1"/>
    <property type="molecule type" value="Genomic_DNA"/>
</dbReference>
<dbReference type="Pfam" id="PF02321">
    <property type="entry name" value="OEP"/>
    <property type="match status" value="2"/>
</dbReference>
<evidence type="ECO:0000256" key="3">
    <source>
        <dbReference type="ARBA" id="ARBA00022448"/>
    </source>
</evidence>